<evidence type="ECO:0000313" key="1">
    <source>
        <dbReference type="EMBL" id="VBA45511.1"/>
    </source>
</evidence>
<proteinExistence type="predicted"/>
<reference evidence="1 2" key="1">
    <citation type="submission" date="2018-09" db="EMBL/GenBank/DDBJ databases">
        <authorList>
            <person name="Tagini F."/>
        </authorList>
    </citation>
    <scope>NUCLEOTIDE SEQUENCE [LARGE SCALE GENOMIC DNA]</scope>
    <source>
        <strain evidence="1 2">MK13</strain>
    </source>
</reference>
<dbReference type="EMBL" id="UPHQ01000296">
    <property type="protein sequence ID" value="VBA45511.1"/>
    <property type="molecule type" value="Genomic_DNA"/>
</dbReference>
<protein>
    <submittedName>
        <fullName evidence="1">Uncharacterized protein</fullName>
    </submittedName>
</protein>
<name>A0A498QJ59_9MYCO</name>
<sequence>MKKTDPTGANSGDHTQAVYVGVGTMVVNYRNQRDRLANEVLIFDDDLVREGHGTYMYPESERPTASWP</sequence>
<dbReference type="AlphaFoldDB" id="A0A498QJ59"/>
<keyword evidence="2" id="KW-1185">Reference proteome</keyword>
<dbReference type="Proteomes" id="UP000267289">
    <property type="component" value="Unassembled WGS sequence"/>
</dbReference>
<gene>
    <name evidence="1" type="ORF">LAUMK13_05489</name>
</gene>
<organism evidence="1 2">
    <name type="scientific">Mycobacterium innocens</name>
    <dbReference type="NCBI Taxonomy" id="2341083"/>
    <lineage>
        <taxon>Bacteria</taxon>
        <taxon>Bacillati</taxon>
        <taxon>Actinomycetota</taxon>
        <taxon>Actinomycetes</taxon>
        <taxon>Mycobacteriales</taxon>
        <taxon>Mycobacteriaceae</taxon>
        <taxon>Mycobacterium</taxon>
    </lineage>
</organism>
<accession>A0A498QJ59</accession>
<evidence type="ECO:0000313" key="2">
    <source>
        <dbReference type="Proteomes" id="UP000267289"/>
    </source>
</evidence>